<feature type="transmembrane region" description="Helical" evidence="1">
    <location>
        <begin position="6"/>
        <end position="22"/>
    </location>
</feature>
<evidence type="ECO:0000313" key="2">
    <source>
        <dbReference type="EMBL" id="MDL5377759.1"/>
    </source>
</evidence>
<dbReference type="EMBL" id="JASWER010000011">
    <property type="protein sequence ID" value="MDL5377759.1"/>
    <property type="molecule type" value="Genomic_DNA"/>
</dbReference>
<proteinExistence type="predicted"/>
<sequence length="174" mass="19734">MTVLLSLFGLMFVGSFILDYQRGKTFRQSLFGGVDTMKRNLLIFLRTSLSMMIFIGPLLFISMFAFSKLVSFETVAAFMISVLSIGFAERIIGMIVAPLVRTFWHQHGKLMPLYLDAGLYIFLLSILILEFLMNIPGVELGASAIAVFYAFALFYIRYLFSLIRFTFRKGVPSS</sequence>
<keyword evidence="1" id="KW-0472">Membrane</keyword>
<keyword evidence="3" id="KW-1185">Reference proteome</keyword>
<evidence type="ECO:0000313" key="3">
    <source>
        <dbReference type="Proteomes" id="UP001230807"/>
    </source>
</evidence>
<name>A0ABT7MRF6_9BACL</name>
<keyword evidence="1" id="KW-1133">Transmembrane helix</keyword>
<keyword evidence="1" id="KW-0812">Transmembrane</keyword>
<evidence type="ECO:0000256" key="1">
    <source>
        <dbReference type="SAM" id="Phobius"/>
    </source>
</evidence>
<reference evidence="2 3" key="1">
    <citation type="submission" date="2023-06" db="EMBL/GenBank/DDBJ databases">
        <title>Influencing factors and mechanism of Cr(VI) reduction by facultative anaerobic Exiguobacterium sp. PY14.</title>
        <authorList>
            <person name="Zou L."/>
        </authorList>
    </citation>
    <scope>NUCLEOTIDE SEQUENCE [LARGE SCALE GENOMIC DNA]</scope>
    <source>
        <strain evidence="2 3">PY14</strain>
    </source>
</reference>
<dbReference type="RefSeq" id="WP_214834033.1">
    <property type="nucleotide sequence ID" value="NZ_CP183077.1"/>
</dbReference>
<dbReference type="Proteomes" id="UP001230807">
    <property type="component" value="Unassembled WGS sequence"/>
</dbReference>
<feature type="transmembrane region" description="Helical" evidence="1">
    <location>
        <begin position="78"/>
        <end position="101"/>
    </location>
</feature>
<feature type="transmembrane region" description="Helical" evidence="1">
    <location>
        <begin position="43"/>
        <end position="66"/>
    </location>
</feature>
<organism evidence="2 3">
    <name type="scientific">Exiguobacterium mexicanum</name>
    <dbReference type="NCBI Taxonomy" id="340146"/>
    <lineage>
        <taxon>Bacteria</taxon>
        <taxon>Bacillati</taxon>
        <taxon>Bacillota</taxon>
        <taxon>Bacilli</taxon>
        <taxon>Bacillales</taxon>
        <taxon>Bacillales Family XII. Incertae Sedis</taxon>
        <taxon>Exiguobacterium</taxon>
    </lineage>
</organism>
<feature type="transmembrane region" description="Helical" evidence="1">
    <location>
        <begin position="141"/>
        <end position="160"/>
    </location>
</feature>
<protein>
    <submittedName>
        <fullName evidence="2">Uncharacterized protein</fullName>
    </submittedName>
</protein>
<gene>
    <name evidence="2" type="ORF">QR695_12195</name>
</gene>
<feature type="transmembrane region" description="Helical" evidence="1">
    <location>
        <begin position="113"/>
        <end position="135"/>
    </location>
</feature>
<accession>A0ABT7MRF6</accession>
<comment type="caution">
    <text evidence="2">The sequence shown here is derived from an EMBL/GenBank/DDBJ whole genome shotgun (WGS) entry which is preliminary data.</text>
</comment>